<feature type="transmembrane region" description="Helical" evidence="1">
    <location>
        <begin position="74"/>
        <end position="92"/>
    </location>
</feature>
<comment type="caution">
    <text evidence="2">The sequence shown here is derived from an EMBL/GenBank/DDBJ whole genome shotgun (WGS) entry which is preliminary data.</text>
</comment>
<dbReference type="AlphaFoldDB" id="A0A932GSH7"/>
<keyword evidence="1" id="KW-0472">Membrane</keyword>
<organism evidence="2 3">
    <name type="scientific">Tectimicrobiota bacterium</name>
    <dbReference type="NCBI Taxonomy" id="2528274"/>
    <lineage>
        <taxon>Bacteria</taxon>
        <taxon>Pseudomonadati</taxon>
        <taxon>Nitrospinota/Tectimicrobiota group</taxon>
        <taxon>Candidatus Tectimicrobiota</taxon>
    </lineage>
</organism>
<proteinExistence type="predicted"/>
<accession>A0A932GSH7</accession>
<name>A0A932GSH7_UNCTE</name>
<evidence type="ECO:0000313" key="3">
    <source>
        <dbReference type="Proteomes" id="UP000741360"/>
    </source>
</evidence>
<keyword evidence="1" id="KW-1133">Transmembrane helix</keyword>
<dbReference type="EMBL" id="JACPSX010000280">
    <property type="protein sequence ID" value="MBI3016248.1"/>
    <property type="molecule type" value="Genomic_DNA"/>
</dbReference>
<gene>
    <name evidence="2" type="ORF">HYY65_14560</name>
</gene>
<protein>
    <submittedName>
        <fullName evidence="2">Uncharacterized protein</fullName>
    </submittedName>
</protein>
<dbReference type="Proteomes" id="UP000741360">
    <property type="component" value="Unassembled WGS sequence"/>
</dbReference>
<keyword evidence="1" id="KW-0812">Transmembrane</keyword>
<reference evidence="2" key="1">
    <citation type="submission" date="2020-07" db="EMBL/GenBank/DDBJ databases">
        <title>Huge and variable diversity of episymbiotic CPR bacteria and DPANN archaea in groundwater ecosystems.</title>
        <authorList>
            <person name="He C.Y."/>
            <person name="Keren R."/>
            <person name="Whittaker M."/>
            <person name="Farag I.F."/>
            <person name="Doudna J."/>
            <person name="Cate J.H.D."/>
            <person name="Banfield J.F."/>
        </authorList>
    </citation>
    <scope>NUCLEOTIDE SEQUENCE</scope>
    <source>
        <strain evidence="2">NC_groundwater_717_Ag_S-0.2um_59_8</strain>
    </source>
</reference>
<sequence>MLALIRKKTTWLIRAVGPQDLSPGRLLDPRYVTLTRVPLSRGSAEASPTPPAGLSRMTPTENFGLRLVLSPSRWVLRFAVNAFLAGSLIFLVCPATASAAAETVRGLSPSEDATYIPDLGGLQNKKMHNHFGQERDLQECVVLRGSSVKEGKVSIPPGGLFYASSSPATARPLVRDPFLVLGEEAYLVKLTVDRAVKTDFKVDVRQKALLDPSGYRLWYEYATDHYGKPYGEFALISPSGGWPVEMPISTSFPGPMKALETKRPAGITPQSRDFYLSDTYLYGATTLTAKKVDEKQALFSRIEYPVIKEAVFSLDRPSILKVRQGTFRWYWGKRIYAFREAEGIRVEVRNWTGKKILAQKMIPPATSQQYKVLQQDDLSLTLDDLHIEIVVDPSWYKGSDYAPWVTGVPYDWKQGTVSFRIYDDLVRLEDGQPWPNDPRYLVRLEADLMSGFLKRITLENQEAIILDKDHPTYAGPVKYSEIWDRRFFNLVLGKIDKDVVKNYYLRDSMLRRTDNLILWPEGRTNVDFFIGKSELVVSVMEDTFLMRLADPTYGVPVVPSKFASYPPVIPTARWFAPDPTCAFVPKMKGLVRKFVRNRKGERLTAAEAIVIRGSYVDYRKGKIIIPPAGLYYSSRNNRNVRPLAGESFYLLGKQIYLLNNKSYLVVRKDFRIDKWDQFPMGDGNLLFWQDLPLGDGTKALRYTDSGFLWDRPLALLRVTKYSGNTWGANLLMAPGLKSYPDHSSDRSEPKNSAEPFHYSMPPFAAEGATYLIPRWVTPNMVEVADMGTPGMDWILVSYQEAEKKTVSVGGSFAFADFQLHLRKMDPGGKTIHFAVLDTSGVLLDTKVLGPITGEVYATLPQYGPSREKVMFQFQNIHLEIEVPVNFQAGKATVYVTGGVMKLERDKPWPGDKRFVMRPDVCGHCYMLNEFILDNPEPIVLDAENPVYEGPEGYFKIVVDDFDGEAINAWHIEDSEGRKTPNLAEYPRNNLDVMVGVNGTTESFLRKTLLERLSYREKWRLK</sequence>
<evidence type="ECO:0000313" key="2">
    <source>
        <dbReference type="EMBL" id="MBI3016248.1"/>
    </source>
</evidence>
<evidence type="ECO:0000256" key="1">
    <source>
        <dbReference type="SAM" id="Phobius"/>
    </source>
</evidence>